<proteinExistence type="predicted"/>
<keyword evidence="2" id="KW-1185">Reference proteome</keyword>
<name>A0ACB7PJT6_9PEZI</name>
<comment type="caution">
    <text evidence="1">The sequence shown here is derived from an EMBL/GenBank/DDBJ whole genome shotgun (WGS) entry which is preliminary data.</text>
</comment>
<dbReference type="EMBL" id="JAGIZQ010000002">
    <property type="protein sequence ID" value="KAH6640329.1"/>
    <property type="molecule type" value="Genomic_DNA"/>
</dbReference>
<dbReference type="Proteomes" id="UP000724584">
    <property type="component" value="Unassembled WGS sequence"/>
</dbReference>
<protein>
    <submittedName>
        <fullName evidence="1">Uncharacterized protein</fullName>
    </submittedName>
</protein>
<sequence length="492" mass="56136">MDIDTPTPDQDATETGSSTLTFRVTTSLQDELDGFVRYNRLGFFQKAQEIYGDVLDDQFDTLFPVTAELADSLLEQGDIRRLAALLESRLRQATQLGYNDQQVGFLRLLKVLADLRRYGDLRNALEVARSWREAAVVSMRRETLSIVDVSLPRQPVTSKVYMFTSQKLSLGAYLRIVTVAFQASNWLRPQDMQPPWESNGTQPWSGFYELFGAMSADPDDAWNARNIFRPLATSLTLAMVDVLYMAWRFERRGSAPQDEESLLADLSITTTYARHLIASARGDPDHRFRDRISDLVSTSQGHLSQLATLVEEVDNVTDIRMRPALDLDLAEVEKEIVEHSNRLPLTYEFFRDKCKQLWLLARKNHDFVTQRDSTRLHRSMMYTRMKYLTDSDLREIFSGIEGAKDELEKKTENTKEATKRLKLPPVDRAQKALTADGSFPVAGSVAPRRDGSQRKGQDRARGWEKCCTGGACPTYWRSRTNHNEGQRRSDGR</sequence>
<evidence type="ECO:0000313" key="2">
    <source>
        <dbReference type="Proteomes" id="UP000724584"/>
    </source>
</evidence>
<gene>
    <name evidence="1" type="ORF">F5144DRAFT_90672</name>
</gene>
<evidence type="ECO:0000313" key="1">
    <source>
        <dbReference type="EMBL" id="KAH6640329.1"/>
    </source>
</evidence>
<accession>A0ACB7PJT6</accession>
<reference evidence="1 2" key="1">
    <citation type="journal article" date="2021" name="Nat. Commun.">
        <title>Genetic determinants of endophytism in the Arabidopsis root mycobiome.</title>
        <authorList>
            <person name="Mesny F."/>
            <person name="Miyauchi S."/>
            <person name="Thiergart T."/>
            <person name="Pickel B."/>
            <person name="Atanasova L."/>
            <person name="Karlsson M."/>
            <person name="Huettel B."/>
            <person name="Barry K.W."/>
            <person name="Haridas S."/>
            <person name="Chen C."/>
            <person name="Bauer D."/>
            <person name="Andreopoulos W."/>
            <person name="Pangilinan J."/>
            <person name="LaButti K."/>
            <person name="Riley R."/>
            <person name="Lipzen A."/>
            <person name="Clum A."/>
            <person name="Drula E."/>
            <person name="Henrissat B."/>
            <person name="Kohler A."/>
            <person name="Grigoriev I.V."/>
            <person name="Martin F.M."/>
            <person name="Hacquard S."/>
        </authorList>
    </citation>
    <scope>NUCLEOTIDE SEQUENCE [LARGE SCALE GENOMIC DNA]</scope>
    <source>
        <strain evidence="1 2">MPI-SDFR-AT-0079</strain>
    </source>
</reference>
<organism evidence="1 2">
    <name type="scientific">Chaetomium tenue</name>
    <dbReference type="NCBI Taxonomy" id="1854479"/>
    <lineage>
        <taxon>Eukaryota</taxon>
        <taxon>Fungi</taxon>
        <taxon>Dikarya</taxon>
        <taxon>Ascomycota</taxon>
        <taxon>Pezizomycotina</taxon>
        <taxon>Sordariomycetes</taxon>
        <taxon>Sordariomycetidae</taxon>
        <taxon>Sordariales</taxon>
        <taxon>Chaetomiaceae</taxon>
        <taxon>Chaetomium</taxon>
    </lineage>
</organism>